<dbReference type="Proteomes" id="UP000233524">
    <property type="component" value="Unassembled WGS sequence"/>
</dbReference>
<dbReference type="Gene3D" id="1.10.600.10">
    <property type="entry name" value="Farnesyl Diphosphate Synthase"/>
    <property type="match status" value="1"/>
</dbReference>
<dbReference type="OrthoDB" id="3004402at2759"/>
<reference evidence="1 2" key="1">
    <citation type="journal article" date="2017" name="G3 (Bethesda)">
        <title>First Draft Genome Sequence of the Pathogenic Fungus Lomentospora prolificans (Formerly Scedosporium prolificans).</title>
        <authorList>
            <person name="Luo R."/>
            <person name="Zimin A."/>
            <person name="Workman R."/>
            <person name="Fan Y."/>
            <person name="Pertea G."/>
            <person name="Grossman N."/>
            <person name="Wear M.P."/>
            <person name="Jia B."/>
            <person name="Miller H."/>
            <person name="Casadevall A."/>
            <person name="Timp W."/>
            <person name="Zhang S.X."/>
            <person name="Salzberg S.L."/>
        </authorList>
    </citation>
    <scope>NUCLEOTIDE SEQUENCE [LARGE SCALE GENOMIC DNA]</scope>
    <source>
        <strain evidence="1 2">JHH-5317</strain>
    </source>
</reference>
<evidence type="ECO:0008006" key="3">
    <source>
        <dbReference type="Google" id="ProtNLM"/>
    </source>
</evidence>
<keyword evidence="2" id="KW-1185">Reference proteome</keyword>
<dbReference type="EMBL" id="NLAX01000010">
    <property type="protein sequence ID" value="PKS09338.1"/>
    <property type="molecule type" value="Genomic_DNA"/>
</dbReference>
<dbReference type="Pfam" id="PF19086">
    <property type="entry name" value="Terpene_syn_C_2"/>
    <property type="match status" value="1"/>
</dbReference>
<comment type="caution">
    <text evidence="1">The sequence shown here is derived from an EMBL/GenBank/DDBJ whole genome shotgun (WGS) entry which is preliminary data.</text>
</comment>
<dbReference type="AlphaFoldDB" id="A0A2N3NA70"/>
<sequence>MVKPTSLPARRGHPPSHWDARCHPLEPQVSRNVHEYFLNGWKFRSDKALVGFPLQGLATWHCYAFPKAKDDRIEAGALLSVILFLVDDELDHMSFEAGSKLVERIISIVRGDTEPDASIPAEWMMREVWDNLTSIDAKLTEEMKEPAYLFWHSQVSAERLKPQTLKSYLRYRESDIASALLCGIQRFSMEHHISTEELSQLAAIEKNYSDYITVVNDICSYDKEARFAETEAAEGAVICSAVQVLADEAGLLPEMAKRVLWAMCREWEKNHERLVQERAANRAAPCSAVLLEYLEGLKFQISGTEAWSLTCFRYNQWVVT</sequence>
<organism evidence="1 2">
    <name type="scientific">Lomentospora prolificans</name>
    <dbReference type="NCBI Taxonomy" id="41688"/>
    <lineage>
        <taxon>Eukaryota</taxon>
        <taxon>Fungi</taxon>
        <taxon>Dikarya</taxon>
        <taxon>Ascomycota</taxon>
        <taxon>Pezizomycotina</taxon>
        <taxon>Sordariomycetes</taxon>
        <taxon>Hypocreomycetidae</taxon>
        <taxon>Microascales</taxon>
        <taxon>Microascaceae</taxon>
        <taxon>Lomentospora</taxon>
    </lineage>
</organism>
<proteinExistence type="predicted"/>
<name>A0A2N3NA70_9PEZI</name>
<evidence type="ECO:0000313" key="1">
    <source>
        <dbReference type="EMBL" id="PKS09338.1"/>
    </source>
</evidence>
<protein>
    <recommendedName>
        <fullName evidence="3">Terpene synthase</fullName>
    </recommendedName>
</protein>
<dbReference type="VEuPathDB" id="FungiDB:jhhlp_003952"/>
<dbReference type="SUPFAM" id="SSF48576">
    <property type="entry name" value="Terpenoid synthases"/>
    <property type="match status" value="1"/>
</dbReference>
<evidence type="ECO:0000313" key="2">
    <source>
        <dbReference type="Proteomes" id="UP000233524"/>
    </source>
</evidence>
<dbReference type="InParanoid" id="A0A2N3NA70"/>
<accession>A0A2N3NA70</accession>
<gene>
    <name evidence="1" type="ORF">jhhlp_003952</name>
</gene>
<dbReference type="InterPro" id="IPR008949">
    <property type="entry name" value="Isoprenoid_synthase_dom_sf"/>
</dbReference>
<dbReference type="STRING" id="41688.A0A2N3NA70"/>